<comment type="caution">
    <text evidence="2">The sequence shown here is derived from an EMBL/GenBank/DDBJ whole genome shotgun (WGS) entry which is preliminary data.</text>
</comment>
<organism evidence="2 3">
    <name type="scientific">Lactobacillus intestinalis</name>
    <dbReference type="NCBI Taxonomy" id="151781"/>
    <lineage>
        <taxon>Bacteria</taxon>
        <taxon>Bacillati</taxon>
        <taxon>Bacillota</taxon>
        <taxon>Bacilli</taxon>
        <taxon>Lactobacillales</taxon>
        <taxon>Lactobacillaceae</taxon>
        <taxon>Lactobacillus</taxon>
    </lineage>
</organism>
<sequence>MPLHGFAVYITDNTTKSKIELPVNPAEIELKYETNDKSENILNLGEVNVLGNLKLTELNIESSFPIRKTPYTSSKKLWKPNTYIKKIKKIQSKKHKVRVVIAGTKISLLMSIKSFKYALKNGNRDEYLYTLSLKQYRSFAYKKLKKKKGARKSKKKRAAPPKKIGIGSTVKVNGRLHLDSYGRGPGMYEKNATRQVIYIVPGRKYPVCVGIGGIARGWVKRSEVKRV</sequence>
<dbReference type="AlphaFoldDB" id="A0A4S2BTF3"/>
<gene>
    <name evidence="2" type="ORF">E5351_00365</name>
</gene>
<accession>A0A4S2BTF3</accession>
<dbReference type="Proteomes" id="UP000309117">
    <property type="component" value="Unassembled WGS sequence"/>
</dbReference>
<name>A0A4S2BTF3_9LACO</name>
<feature type="compositionally biased region" description="Basic residues" evidence="1">
    <location>
        <begin position="147"/>
        <end position="160"/>
    </location>
</feature>
<reference evidence="2 3" key="1">
    <citation type="submission" date="2019-04" db="EMBL/GenBank/DDBJ databases">
        <title>Microbes associate with the intestines of laboratory mice.</title>
        <authorList>
            <person name="Navarre W."/>
            <person name="Wong E."/>
            <person name="Huang K."/>
            <person name="Tropini C."/>
            <person name="Ng K."/>
            <person name="Yu B."/>
        </authorList>
    </citation>
    <scope>NUCLEOTIDE SEQUENCE [LARGE SCALE GENOMIC DNA]</scope>
    <source>
        <strain evidence="2 3">NM61_E11</strain>
    </source>
</reference>
<dbReference type="RefSeq" id="WP_004042462.1">
    <property type="nucleotide sequence ID" value="NZ_AQFR02000003.1"/>
</dbReference>
<feature type="region of interest" description="Disordered" evidence="1">
    <location>
        <begin position="147"/>
        <end position="166"/>
    </location>
</feature>
<protein>
    <submittedName>
        <fullName evidence="2">Uncharacterized protein</fullName>
    </submittedName>
</protein>
<evidence type="ECO:0000313" key="3">
    <source>
        <dbReference type="Proteomes" id="UP000309117"/>
    </source>
</evidence>
<evidence type="ECO:0000313" key="2">
    <source>
        <dbReference type="EMBL" id="TGY17595.1"/>
    </source>
</evidence>
<evidence type="ECO:0000256" key="1">
    <source>
        <dbReference type="SAM" id="MobiDB-lite"/>
    </source>
</evidence>
<proteinExistence type="predicted"/>
<dbReference type="EMBL" id="SRYV01000001">
    <property type="protein sequence ID" value="TGY17595.1"/>
    <property type="molecule type" value="Genomic_DNA"/>
</dbReference>